<evidence type="ECO:0000259" key="1">
    <source>
        <dbReference type="Pfam" id="PF06985"/>
    </source>
</evidence>
<feature type="domain" description="Heterokaryon incompatibility" evidence="1">
    <location>
        <begin position="52"/>
        <end position="215"/>
    </location>
</feature>
<dbReference type="Pfam" id="PF26639">
    <property type="entry name" value="Het-6_barrel"/>
    <property type="match status" value="1"/>
</dbReference>
<dbReference type="InterPro" id="IPR010730">
    <property type="entry name" value="HET"/>
</dbReference>
<dbReference type="EMBL" id="JAATWM020000054">
    <property type="protein sequence ID" value="KAF9870431.1"/>
    <property type="molecule type" value="Genomic_DNA"/>
</dbReference>
<dbReference type="RefSeq" id="XP_038739892.1">
    <property type="nucleotide sequence ID" value="XM_038894812.1"/>
</dbReference>
<name>A0A9P6HWT6_9PEZI</name>
<evidence type="ECO:0000313" key="2">
    <source>
        <dbReference type="EMBL" id="KAF9870431.1"/>
    </source>
</evidence>
<reference evidence="2" key="1">
    <citation type="submission" date="2020-03" db="EMBL/GenBank/DDBJ databases">
        <authorList>
            <person name="He L."/>
        </authorList>
    </citation>
    <scope>NUCLEOTIDE SEQUENCE</scope>
    <source>
        <strain evidence="2">CkLH20</strain>
    </source>
</reference>
<protein>
    <recommendedName>
        <fullName evidence="1">Heterokaryon incompatibility domain-containing protein</fullName>
    </recommendedName>
</protein>
<dbReference type="Pfam" id="PF06985">
    <property type="entry name" value="HET"/>
    <property type="match status" value="1"/>
</dbReference>
<gene>
    <name evidence="2" type="ORF">CkaCkLH20_12098</name>
</gene>
<evidence type="ECO:0000313" key="3">
    <source>
        <dbReference type="Proteomes" id="UP000781932"/>
    </source>
</evidence>
<keyword evidence="3" id="KW-1185">Reference proteome</keyword>
<dbReference type="GeneID" id="62167886"/>
<dbReference type="PANTHER" id="PTHR24148">
    <property type="entry name" value="ANKYRIN REPEAT DOMAIN-CONTAINING PROTEIN 39 HOMOLOG-RELATED"/>
    <property type="match status" value="1"/>
</dbReference>
<dbReference type="AlphaFoldDB" id="A0A9P6HWT6"/>
<dbReference type="Proteomes" id="UP000781932">
    <property type="component" value="Unassembled WGS sequence"/>
</dbReference>
<accession>A0A9P6HWT6</accession>
<sequence>MVMTSCSARFQYDNPIGNDRLRLVRILGCGSVTTDRLSLLLEEHPLSSLPAYNALSYTWGSPIAEARFSPEPIPVTILLNGFEFDIFPNLNDALRWIRARDSCDLYWIDAICINQSDTAERGIQVGIMDHVYKLAARVDIWLGSVSDEHYPAEVSRLIKTMSDNTRANFEYTSENTFDKDALMKYGLTGISECIWYAFIAFFDRKWFNRVWVVQEVALSKDACVLWGDEIIPWRTVAYCSDFLYDSRLYEQLSEMLYDNNPSVKGIHVGSNSSGIVAIQRCRHDILTGWDSMTLDHIVGTSGSVSDNQGNRYKSAGALLFLMLRLTCGVDASDPRDQVFGLMGILNLLLDISGRERTELEPDYRACSTAVSVFTDAAMFIMEETQNLTLLTAIPDDAVKEVFGLPSWVPDFAANGPSAFLALRWPASEAYFDACRAAPANFHVEDDSILHVKAFCVGTVSLVGEVYSELAVNGSFTQWADFLLQCDPVYKPTNQCRVEAFWRTLIVDRDAFNHPAPTSLQKAFHHWISDHVVWEVYCAMKKGTDTADYMTRLQSIQRLADSDVSKTVPSCEVIESYLERLREMDKQEEAEGLFEGFRHQCQAYVNLAFETLWDRRPFLTDTGYLGLGCQSLQLGDSLWIVAGCPSPMALRGLPTSGFHRVVGEAYLHGIMHGEAVSEQAEWREICIK</sequence>
<comment type="caution">
    <text evidence="2">The sequence shown here is derived from an EMBL/GenBank/DDBJ whole genome shotgun (WGS) entry which is preliminary data.</text>
</comment>
<proteinExistence type="predicted"/>
<dbReference type="PANTHER" id="PTHR24148:SF73">
    <property type="entry name" value="HET DOMAIN PROTEIN (AFU_ORTHOLOGUE AFUA_8G01020)"/>
    <property type="match status" value="1"/>
</dbReference>
<dbReference type="OrthoDB" id="5416609at2759"/>
<organism evidence="2 3">
    <name type="scientific">Colletotrichum karsti</name>
    <dbReference type="NCBI Taxonomy" id="1095194"/>
    <lineage>
        <taxon>Eukaryota</taxon>
        <taxon>Fungi</taxon>
        <taxon>Dikarya</taxon>
        <taxon>Ascomycota</taxon>
        <taxon>Pezizomycotina</taxon>
        <taxon>Sordariomycetes</taxon>
        <taxon>Hypocreomycetidae</taxon>
        <taxon>Glomerellales</taxon>
        <taxon>Glomerellaceae</taxon>
        <taxon>Colletotrichum</taxon>
        <taxon>Colletotrichum boninense species complex</taxon>
    </lineage>
</organism>
<dbReference type="InterPro" id="IPR052895">
    <property type="entry name" value="HetReg/Transcr_Mod"/>
</dbReference>
<reference evidence="2" key="2">
    <citation type="submission" date="2020-11" db="EMBL/GenBank/DDBJ databases">
        <title>Whole genome sequencing of Colletotrichum sp.</title>
        <authorList>
            <person name="Li H."/>
        </authorList>
    </citation>
    <scope>NUCLEOTIDE SEQUENCE</scope>
    <source>
        <strain evidence="2">CkLH20</strain>
    </source>
</reference>